<protein>
    <submittedName>
        <fullName evidence="3">Alpha amylase catalytic region</fullName>
    </submittedName>
</protein>
<dbReference type="SUPFAM" id="SSF51445">
    <property type="entry name" value="(Trans)glycosidases"/>
    <property type="match status" value="1"/>
</dbReference>
<dbReference type="InterPro" id="IPR004193">
    <property type="entry name" value="Glyco_hydro_13_N"/>
</dbReference>
<dbReference type="STRING" id="869212.Turpa_0725"/>
<comment type="similarity">
    <text evidence="1">Belongs to the glycosyl hydrolase 13 family.</text>
</comment>
<evidence type="ECO:0000313" key="3">
    <source>
        <dbReference type="EMBL" id="AFM11376.1"/>
    </source>
</evidence>
<dbReference type="SUPFAM" id="SSF81296">
    <property type="entry name" value="E set domains"/>
    <property type="match status" value="1"/>
</dbReference>
<reference evidence="3 4" key="1">
    <citation type="submission" date="2012-06" db="EMBL/GenBank/DDBJ databases">
        <title>The complete chromosome of genome of Turneriella parva DSM 21527.</title>
        <authorList>
            <consortium name="US DOE Joint Genome Institute (JGI-PGF)"/>
            <person name="Lucas S."/>
            <person name="Han J."/>
            <person name="Lapidus A."/>
            <person name="Bruce D."/>
            <person name="Goodwin L."/>
            <person name="Pitluck S."/>
            <person name="Peters L."/>
            <person name="Kyrpides N."/>
            <person name="Mavromatis K."/>
            <person name="Ivanova N."/>
            <person name="Mikhailova N."/>
            <person name="Chertkov O."/>
            <person name="Detter J.C."/>
            <person name="Tapia R."/>
            <person name="Han C."/>
            <person name="Land M."/>
            <person name="Hauser L."/>
            <person name="Markowitz V."/>
            <person name="Cheng J.-F."/>
            <person name="Hugenholtz P."/>
            <person name="Woyke T."/>
            <person name="Wu D."/>
            <person name="Gronow S."/>
            <person name="Wellnitz S."/>
            <person name="Brambilla E."/>
            <person name="Klenk H.-P."/>
            <person name="Eisen J.A."/>
        </authorList>
    </citation>
    <scope>NUCLEOTIDE SEQUENCE [LARGE SCALE GENOMIC DNA]</scope>
    <source>
        <strain evidence="4">ATCC BAA-1111 / DSM 21527 / NCTC 11395 / H</strain>
    </source>
</reference>
<evidence type="ECO:0000313" key="4">
    <source>
        <dbReference type="Proteomes" id="UP000006048"/>
    </source>
</evidence>
<dbReference type="InterPro" id="IPR017853">
    <property type="entry name" value="GH"/>
</dbReference>
<dbReference type="Gene3D" id="2.60.40.10">
    <property type="entry name" value="Immunoglobulins"/>
    <property type="match status" value="1"/>
</dbReference>
<sequence length="834" mass="91514">MRRGVELLFASAFALAAAACNSEQKQRQYIPVIDLTDAEGNVIDTPCTNPQSPNAYAQPTAAEWPTIRDVKMGAVYDGTNITFRFFAPTAQQVEVVLYDNAAQSLFSPNAVVPMTRDGVGNAGFGVWSSAALTVADARPVSVAGAGRYYYRYRINCMQNYENKTIADRDRYITDPYALASAGSHGHGIIIDTQWTVNNVFSGWANATDGVTSDIGGANWFGTARPPTSQYIVYETHLDDMSGGASCLQAHAGSTCKTNLQNYYTGNAAFMTAIGATGADNLSGKYAGFEAMATHLSSTLGANAVHLMPLHESSNDNKDNPESYSWGYLPSLFFAPESSYSSYCTRANANDTCTYADARAGYQVLELKRLIKKLHSQGIAVILDVVLNHTSNAFNYLYQADPYGRYYFRTNGLNWSNIGTGNQIFDDRNQRPFAYKMVMDNIKYWVKHFHVDGFRFDLAVGTAEQTLRDIQNMVNDANQPGVWTTTTPPSATQSSLIMDSEFVRTSAAETYATDGNTRDNFNNVIKLPNFMTGENWLGAQRHGFMVQSTWTSPDFAAQRTADYRGFSQWNDYFRESLKKFIQGNTDTLYTTRSKTAMYFSKSRDDGVWQGISNHPPDTLNYIESHDEETVARAVLDSKSKSAIGSVLLLTAHGIPMLYEGQEFMRNRQIQDQSKTGNNLDWQLATTNADMLAFVATLVKLRRSCPALRYASDPTNTFSNFDTTTPNQTISFFTRSGTSCSGFTGTDAGFINAKSEFRILANMTGGAQNFVVETGGASWRAVAAATGGNDNTNCSDQAAATLRFANGTGTNLISGWGPTTNNWSLPCYSAVVLVKQ</sequence>
<feature type="domain" description="Glycosyl hydrolase family 13 catalytic" evidence="2">
    <location>
        <begin position="275"/>
        <end position="700"/>
    </location>
</feature>
<accession>I4B269</accession>
<dbReference type="EMBL" id="CP002959">
    <property type="protein sequence ID" value="AFM11376.1"/>
    <property type="molecule type" value="Genomic_DNA"/>
</dbReference>
<dbReference type="PANTHER" id="PTHR43002">
    <property type="entry name" value="GLYCOGEN DEBRANCHING ENZYME"/>
    <property type="match status" value="1"/>
</dbReference>
<dbReference type="KEGG" id="tpx:Turpa_0725"/>
<dbReference type="GO" id="GO:0004553">
    <property type="term" value="F:hydrolase activity, hydrolyzing O-glycosyl compounds"/>
    <property type="evidence" value="ECO:0007669"/>
    <property type="project" value="InterPro"/>
</dbReference>
<dbReference type="GO" id="GO:0005975">
    <property type="term" value="P:carbohydrate metabolic process"/>
    <property type="evidence" value="ECO:0007669"/>
    <property type="project" value="InterPro"/>
</dbReference>
<dbReference type="InterPro" id="IPR013783">
    <property type="entry name" value="Ig-like_fold"/>
</dbReference>
<dbReference type="HOGENOM" id="CLU_340373_0_0_12"/>
<dbReference type="PATRIC" id="fig|869212.3.peg.698"/>
<dbReference type="Pfam" id="PF02922">
    <property type="entry name" value="CBM_48"/>
    <property type="match status" value="1"/>
</dbReference>
<dbReference type="PROSITE" id="PS51257">
    <property type="entry name" value="PROKAR_LIPOPROTEIN"/>
    <property type="match status" value="1"/>
</dbReference>
<dbReference type="InterPro" id="IPR006047">
    <property type="entry name" value="GH13_cat_dom"/>
</dbReference>
<dbReference type="InterPro" id="IPR014756">
    <property type="entry name" value="Ig_E-set"/>
</dbReference>
<keyword evidence="4" id="KW-1185">Reference proteome</keyword>
<dbReference type="Gene3D" id="3.20.20.80">
    <property type="entry name" value="Glycosidases"/>
    <property type="match status" value="2"/>
</dbReference>
<gene>
    <name evidence="3" type="ordered locus">Turpa_0725</name>
</gene>
<dbReference type="AlphaFoldDB" id="I4B269"/>
<evidence type="ECO:0000256" key="1">
    <source>
        <dbReference type="ARBA" id="ARBA00008061"/>
    </source>
</evidence>
<dbReference type="SMART" id="SM00642">
    <property type="entry name" value="Aamy"/>
    <property type="match status" value="1"/>
</dbReference>
<dbReference type="Proteomes" id="UP000006048">
    <property type="component" value="Chromosome"/>
</dbReference>
<dbReference type="Pfam" id="PF00128">
    <property type="entry name" value="Alpha-amylase"/>
    <property type="match status" value="1"/>
</dbReference>
<dbReference type="OrthoDB" id="9761875at2"/>
<organism evidence="3 4">
    <name type="scientific">Turneriella parva (strain ATCC BAA-1111 / DSM 21527 / NCTC 11395 / H)</name>
    <name type="common">Leptospira parva</name>
    <dbReference type="NCBI Taxonomy" id="869212"/>
    <lineage>
        <taxon>Bacteria</taxon>
        <taxon>Pseudomonadati</taxon>
        <taxon>Spirochaetota</taxon>
        <taxon>Spirochaetia</taxon>
        <taxon>Leptospirales</taxon>
        <taxon>Leptospiraceae</taxon>
        <taxon>Turneriella</taxon>
    </lineage>
</organism>
<name>I4B269_TURPD</name>
<dbReference type="RefSeq" id="WP_014801894.1">
    <property type="nucleotide sequence ID" value="NC_018020.1"/>
</dbReference>
<proteinExistence type="inferred from homology"/>
<evidence type="ECO:0000259" key="2">
    <source>
        <dbReference type="SMART" id="SM00642"/>
    </source>
</evidence>